<protein>
    <recommendedName>
        <fullName evidence="1">S1 motif domain-containing protein</fullName>
    </recommendedName>
</protein>
<organism evidence="2 3">
    <name type="scientific">Prorocentrum cordatum</name>
    <dbReference type="NCBI Taxonomy" id="2364126"/>
    <lineage>
        <taxon>Eukaryota</taxon>
        <taxon>Sar</taxon>
        <taxon>Alveolata</taxon>
        <taxon>Dinophyceae</taxon>
        <taxon>Prorocentrales</taxon>
        <taxon>Prorocentraceae</taxon>
        <taxon>Prorocentrum</taxon>
    </lineage>
</organism>
<accession>A0ABN9QAU6</accession>
<gene>
    <name evidence="2" type="ORF">PCOR1329_LOCUS8514</name>
</gene>
<evidence type="ECO:0000259" key="1">
    <source>
        <dbReference type="PROSITE" id="PS50126"/>
    </source>
</evidence>
<keyword evidence="3" id="KW-1185">Reference proteome</keyword>
<comment type="caution">
    <text evidence="2">The sequence shown here is derived from an EMBL/GenBank/DDBJ whole genome shotgun (WGS) entry which is preliminary data.</text>
</comment>
<feature type="domain" description="S1 motif" evidence="1">
    <location>
        <begin position="144"/>
        <end position="214"/>
    </location>
</feature>
<feature type="domain" description="S1 motif" evidence="1">
    <location>
        <begin position="59"/>
        <end position="127"/>
    </location>
</feature>
<dbReference type="SMART" id="SM00316">
    <property type="entry name" value="S1"/>
    <property type="match status" value="2"/>
</dbReference>
<dbReference type="EMBL" id="CAUYUJ010002337">
    <property type="protein sequence ID" value="CAK0800344.1"/>
    <property type="molecule type" value="Genomic_DNA"/>
</dbReference>
<name>A0ABN9QAU6_9DINO</name>
<dbReference type="InterPro" id="IPR003029">
    <property type="entry name" value="S1_domain"/>
</dbReference>
<dbReference type="PANTHER" id="PTHR10724">
    <property type="entry name" value="30S RIBOSOMAL PROTEIN S1"/>
    <property type="match status" value="1"/>
</dbReference>
<proteinExistence type="predicted"/>
<dbReference type="Proteomes" id="UP001189429">
    <property type="component" value="Unassembled WGS sequence"/>
</dbReference>
<dbReference type="Gene3D" id="2.40.50.140">
    <property type="entry name" value="Nucleic acid-binding proteins"/>
    <property type="match status" value="1"/>
</dbReference>
<dbReference type="InterPro" id="IPR050437">
    <property type="entry name" value="Ribos_protein_bS1-like"/>
</dbReference>
<reference evidence="2" key="1">
    <citation type="submission" date="2023-10" db="EMBL/GenBank/DDBJ databases">
        <authorList>
            <person name="Chen Y."/>
            <person name="Shah S."/>
            <person name="Dougan E. K."/>
            <person name="Thang M."/>
            <person name="Chan C."/>
        </authorList>
    </citation>
    <scope>NUCLEOTIDE SEQUENCE [LARGE SCALE GENOMIC DNA]</scope>
</reference>
<dbReference type="PROSITE" id="PS50126">
    <property type="entry name" value="S1"/>
    <property type="match status" value="2"/>
</dbReference>
<dbReference type="Pfam" id="PF00575">
    <property type="entry name" value="S1"/>
    <property type="match status" value="1"/>
</dbReference>
<sequence>MGMLPVREFDPAAWAALQVGERMVAYVHHKLKHTGKINMSTRPSPKPRERWDAIVCDGQTPYAGIVTSTSWHGVFVDVGCECHAILPIPNASPEARSRLEALKVGDAVTVYVVQKRKENWKVTLSLDPCEEPLRSCEVLCADGQTAYPGTVTAQTDLGAWVDIGCERPGLVSRQYRALPGTCAERLDELQVGERVETYVYLRNPANGRLILALEPSPTPRLQLGQVLGDRQGQYTGCVYRVKYDWAFLDFGCEASGMLARPGSGAWPAVGQELPVCPVGLDEETGCVVMERARPSPPPRAAPSEAA</sequence>
<dbReference type="SUPFAM" id="SSF50249">
    <property type="entry name" value="Nucleic acid-binding proteins"/>
    <property type="match status" value="2"/>
</dbReference>
<evidence type="ECO:0000313" key="2">
    <source>
        <dbReference type="EMBL" id="CAK0800344.1"/>
    </source>
</evidence>
<dbReference type="InterPro" id="IPR012340">
    <property type="entry name" value="NA-bd_OB-fold"/>
</dbReference>
<evidence type="ECO:0000313" key="3">
    <source>
        <dbReference type="Proteomes" id="UP001189429"/>
    </source>
</evidence>